<evidence type="ECO:0000313" key="6">
    <source>
        <dbReference type="Proteomes" id="UP000583929"/>
    </source>
</evidence>
<gene>
    <name evidence="5" type="ORF">G4B88_028072</name>
</gene>
<dbReference type="InterPro" id="IPR011990">
    <property type="entry name" value="TPR-like_helical_dom_sf"/>
</dbReference>
<evidence type="ECO:0000259" key="4">
    <source>
        <dbReference type="Pfam" id="PF17177"/>
    </source>
</evidence>
<feature type="domain" description="PROP1-like PPR" evidence="4">
    <location>
        <begin position="457"/>
        <end position="624"/>
    </location>
</feature>
<organism evidence="5 6">
    <name type="scientific">Cannabis sativa</name>
    <name type="common">Hemp</name>
    <name type="synonym">Marijuana</name>
    <dbReference type="NCBI Taxonomy" id="3483"/>
    <lineage>
        <taxon>Eukaryota</taxon>
        <taxon>Viridiplantae</taxon>
        <taxon>Streptophyta</taxon>
        <taxon>Embryophyta</taxon>
        <taxon>Tracheophyta</taxon>
        <taxon>Spermatophyta</taxon>
        <taxon>Magnoliopsida</taxon>
        <taxon>eudicotyledons</taxon>
        <taxon>Gunneridae</taxon>
        <taxon>Pentapetalae</taxon>
        <taxon>rosids</taxon>
        <taxon>fabids</taxon>
        <taxon>Rosales</taxon>
        <taxon>Cannabaceae</taxon>
        <taxon>Cannabis</taxon>
    </lineage>
</organism>
<accession>A0A7J6HKY8</accession>
<protein>
    <recommendedName>
        <fullName evidence="4">PROP1-like PPR domain-containing protein</fullName>
    </recommendedName>
</protein>
<keyword evidence="1" id="KW-0677">Repeat</keyword>
<keyword evidence="6" id="KW-1185">Reference proteome</keyword>
<dbReference type="InterPro" id="IPR033443">
    <property type="entry name" value="PROP1-like_PPR_dom"/>
</dbReference>
<dbReference type="Proteomes" id="UP000583929">
    <property type="component" value="Unassembled WGS sequence"/>
</dbReference>
<dbReference type="PANTHER" id="PTHR47262:SF1">
    <property type="entry name" value="OS02G0132600 PROTEIN"/>
    <property type="match status" value="1"/>
</dbReference>
<name>A0A7J6HKY8_CANSA</name>
<reference evidence="5 6" key="1">
    <citation type="journal article" date="2020" name="bioRxiv">
        <title>Sequence and annotation of 42 cannabis genomes reveals extensive copy number variation in cannabinoid synthesis and pathogen resistance genes.</title>
        <authorList>
            <person name="Mckernan K.J."/>
            <person name="Helbert Y."/>
            <person name="Kane L.T."/>
            <person name="Ebling H."/>
            <person name="Zhang L."/>
            <person name="Liu B."/>
            <person name="Eaton Z."/>
            <person name="Mclaughlin S."/>
            <person name="Kingan S."/>
            <person name="Baybayan P."/>
            <person name="Concepcion G."/>
            <person name="Jordan M."/>
            <person name="Riva A."/>
            <person name="Barbazuk W."/>
            <person name="Harkins T."/>
        </authorList>
    </citation>
    <scope>NUCLEOTIDE SEQUENCE [LARGE SCALE GENOMIC DNA]</scope>
    <source>
        <strain evidence="6">cv. Jamaican Lion 4</strain>
        <tissue evidence="5">Leaf</tissue>
    </source>
</reference>
<dbReference type="PANTHER" id="PTHR47262">
    <property type="entry name" value="OS02G0132600 PROTEIN"/>
    <property type="match status" value="1"/>
</dbReference>
<feature type="repeat" description="PPR" evidence="2">
    <location>
        <begin position="456"/>
        <end position="490"/>
    </location>
</feature>
<feature type="region of interest" description="Disordered" evidence="3">
    <location>
        <begin position="1"/>
        <end position="49"/>
    </location>
</feature>
<proteinExistence type="predicted"/>
<dbReference type="Pfam" id="PF17177">
    <property type="entry name" value="PPR_long"/>
    <property type="match status" value="1"/>
</dbReference>
<dbReference type="Pfam" id="PF01535">
    <property type="entry name" value="PPR"/>
    <property type="match status" value="1"/>
</dbReference>
<feature type="repeat" description="PPR" evidence="2">
    <location>
        <begin position="526"/>
        <end position="560"/>
    </location>
</feature>
<evidence type="ECO:0000313" key="5">
    <source>
        <dbReference type="EMBL" id="KAF4395902.1"/>
    </source>
</evidence>
<feature type="repeat" description="PPR" evidence="2">
    <location>
        <begin position="561"/>
        <end position="595"/>
    </location>
</feature>
<evidence type="ECO:0000256" key="3">
    <source>
        <dbReference type="SAM" id="MobiDB-lite"/>
    </source>
</evidence>
<dbReference type="Gene3D" id="1.25.40.10">
    <property type="entry name" value="Tetratricopeptide repeat domain"/>
    <property type="match status" value="2"/>
</dbReference>
<comment type="caution">
    <text evidence="5">The sequence shown here is derived from an EMBL/GenBank/DDBJ whole genome shotgun (WGS) entry which is preliminary data.</text>
</comment>
<evidence type="ECO:0000256" key="2">
    <source>
        <dbReference type="PROSITE-ProRule" id="PRU00708"/>
    </source>
</evidence>
<dbReference type="NCBIfam" id="TIGR00756">
    <property type="entry name" value="PPR"/>
    <property type="match status" value="2"/>
</dbReference>
<dbReference type="AlphaFoldDB" id="A0A7J6HKY8"/>
<dbReference type="PROSITE" id="PS51375">
    <property type="entry name" value="PPR"/>
    <property type="match status" value="3"/>
</dbReference>
<feature type="compositionally biased region" description="Low complexity" evidence="3">
    <location>
        <begin position="37"/>
        <end position="49"/>
    </location>
</feature>
<dbReference type="EMBL" id="JAATIQ010000038">
    <property type="protein sequence ID" value="KAF4395902.1"/>
    <property type="molecule type" value="Genomic_DNA"/>
</dbReference>
<dbReference type="InterPro" id="IPR002885">
    <property type="entry name" value="PPR_rpt"/>
</dbReference>
<sequence length="812" mass="91044">MEMRRETQMPASKTKHLSSLFRTAAKTKAKAKPPKPSSSSTSPSTSTTSLVVDDPALKHFVFSVHSPSPDSLISRVLSQKSVKILSHSTSSEEENPPQEYQPAFALSTPKVAPGLDNEEPTILDTATILGLTTRNVLSNKISSILNADAVESSPDQEIVGEKSLGRELEIPWFPSITNGRISVHRKEVVRERKQKWVYKCTQVGRFNTLVKMCADKVGSDIAVEIFGKLGRETGVKEYISLIKICIEKARSTTDEEVALEQIHRVFRFFKSMTEKGFPLEEETYGPFLAYLIDMAMVEEFHFFCEVITDANCISFSKLGYYEMLLWIKVNNEKKIQELCHYIVSKEGQAKSSLQENYLLALYEGGRDAELLQLLKIVDITQFSSADCVDIIFKSLGKLQLELLAEKFFLALKTHDSGQENFTHLLFSYAVGDPNLAVEDVILTFKNLHSKLEVTPSSASYEKLVKYCCDLRKVHAALGLIDEMCEGGLTVSTEAINNLLLACGLSHNFNLVHRVYSLICHHNLQSNAETFRMMISLCVRMKDMAGAYNLLGDLEKMKMVPTVNMYNVIMAGYFREKNFSGAMMVLKQMEESKYCEQLKHSGVQVTRDVYMALINAYATCGQFEKAKQIASEKWVPANHLTEVKGVLVQALASHGQISDALNMYDKMKQAGCSLGPKAVISLIVFCLIGDLESTHLQIGLELLKVVKENLGLSPPRKCLDFLLHACANAKDLDNARLIWKEYDAVGLPHNILNFIRMYQALLIAGDHKAAKILLTKIPKDDPHVRLIIKACQTTYSESIKTKTNTKKMKREKR</sequence>
<evidence type="ECO:0000256" key="1">
    <source>
        <dbReference type="ARBA" id="ARBA00022737"/>
    </source>
</evidence>